<evidence type="ECO:0000313" key="2">
    <source>
        <dbReference type="EMBL" id="AKE61777.1"/>
    </source>
</evidence>
<protein>
    <submittedName>
        <fullName evidence="2">Citrate transporter</fullName>
    </submittedName>
</protein>
<feature type="transmembrane region" description="Helical" evidence="1">
    <location>
        <begin position="277"/>
        <end position="296"/>
    </location>
</feature>
<name>A0A0F6U037_CITAM</name>
<proteinExistence type="predicted"/>
<evidence type="ECO:0000313" key="3">
    <source>
        <dbReference type="Proteomes" id="UP000034085"/>
    </source>
</evidence>
<feature type="transmembrane region" description="Helical" evidence="1">
    <location>
        <begin position="85"/>
        <end position="102"/>
    </location>
</feature>
<dbReference type="KEGG" id="cama:F384_25985"/>
<dbReference type="AlphaFoldDB" id="A0A0F6U037"/>
<dbReference type="EMBL" id="CP011132">
    <property type="protein sequence ID" value="AKE61777.1"/>
    <property type="molecule type" value="Genomic_DNA"/>
</dbReference>
<gene>
    <name evidence="2" type="ORF">F384_25985</name>
</gene>
<dbReference type="RefSeq" id="WP_046497314.1">
    <property type="nucleotide sequence ID" value="NZ_CP011132.1"/>
</dbReference>
<sequence length="443" mass="46128">MSRKTVGIFIAIALCCLLSWIAQGQPGTGFYKVVTVIPLFLILGLLFLQVDMLVAALAGGVAAMILGQIGLAGTSKMMLDTVPKMLAITVPILNSAVATAVFKAGGYTAALTLVRRKIGGRIEFIGAFIVILQAAATYMSGIGGGSAMVVAPLAFAAVGVIPQVIAGMSIATAASFTTSPASLESSIVSSLSGTPVGEYVAVMRPYWLLFCVIGIIIAFIGTRRRKALFTTEESDEMKSMSNAQLWRLTIPAIFLLFAVIAGPMVNELIGTPLFGPLLYTIVTIALIYFCSSLDLNKSVAAMVDGSQYILTRLFSVGLFLTFINIIGETGAFTTIAGVVQSAPSGIVVPVAVLAGFLIGVPAGAYVGSILTLVLPVTVALGFTPIQIGMVAIGVGFGSQLSLVNITMQALSYGFQIPIINVSRGNLPYVGSCTILLLLLSFFV</sequence>
<keyword evidence="1" id="KW-0472">Membrane</keyword>
<keyword evidence="1" id="KW-1133">Transmembrane helix</keyword>
<feature type="transmembrane region" description="Helical" evidence="1">
    <location>
        <begin position="308"/>
        <end position="326"/>
    </location>
</feature>
<dbReference type="PATRIC" id="fig|1261127.3.peg.5386"/>
<organism evidence="2 3">
    <name type="scientific">Citrobacter amalonaticus Y19</name>
    <dbReference type="NCBI Taxonomy" id="1261127"/>
    <lineage>
        <taxon>Bacteria</taxon>
        <taxon>Pseudomonadati</taxon>
        <taxon>Pseudomonadota</taxon>
        <taxon>Gammaproteobacteria</taxon>
        <taxon>Enterobacterales</taxon>
        <taxon>Enterobacteriaceae</taxon>
        <taxon>Citrobacter</taxon>
    </lineage>
</organism>
<feature type="transmembrane region" description="Helical" evidence="1">
    <location>
        <begin position="245"/>
        <end position="265"/>
    </location>
</feature>
<accession>A0A0F6U037</accession>
<reference evidence="2 3" key="1">
    <citation type="journal article" date="2013" name="Appl. Microbiol. Biotechnol.">
        <title>Glycerol assimilation and production of 1,3-propanediol by Citrobacter amalonaticus Y19.</title>
        <authorList>
            <person name="Ainala S.K."/>
            <person name="Ashok S."/>
            <person name="Ko Y."/>
            <person name="Park S."/>
        </authorList>
    </citation>
    <scope>NUCLEOTIDE SEQUENCE [LARGE SCALE GENOMIC DNA]</scope>
    <source>
        <strain evidence="2 3">Y19</strain>
    </source>
</reference>
<dbReference type="Proteomes" id="UP000034085">
    <property type="component" value="Chromosome"/>
</dbReference>
<feature type="transmembrane region" description="Helical" evidence="1">
    <location>
        <begin position="40"/>
        <end position="73"/>
    </location>
</feature>
<evidence type="ECO:0000256" key="1">
    <source>
        <dbReference type="SAM" id="Phobius"/>
    </source>
</evidence>
<feature type="transmembrane region" description="Helical" evidence="1">
    <location>
        <begin position="425"/>
        <end position="442"/>
    </location>
</feature>
<feature type="transmembrane region" description="Helical" evidence="1">
    <location>
        <begin position="122"/>
        <end position="141"/>
    </location>
</feature>
<keyword evidence="1" id="KW-0812">Transmembrane</keyword>
<dbReference type="HOGENOM" id="CLU_668717_0_0_6"/>
<feature type="transmembrane region" description="Helical" evidence="1">
    <location>
        <begin position="206"/>
        <end position="224"/>
    </location>
</feature>
<feature type="transmembrane region" description="Helical" evidence="1">
    <location>
        <begin position="346"/>
        <end position="373"/>
    </location>
</feature>
<dbReference type="OrthoDB" id="7054587at2"/>